<sequence length="217" mass="25495">MKFLAPFLLLFASTFAYAQSESNNTIFPYHHQLKFSLFPLHDPMNSGFEFSYERQYNQRWATQLAFTILSNGLHEMFDTEKEYHGFKGQRISIEQKYFYPTRRQRSIRKYFAADLNWLEAHTIRTTYSETTPVNPVDRMNIDRTTVSLNFKYGYEIAVAKRFVLDLSAGPGLKYRKISNDKNYVGGWRSDSDVNKVYAPREEMAANFVISVKIGYMF</sequence>
<comment type="caution">
    <text evidence="2">The sequence shown here is derived from an EMBL/GenBank/DDBJ whole genome shotgun (WGS) entry which is preliminary data.</text>
</comment>
<keyword evidence="1" id="KW-0732">Signal</keyword>
<dbReference type="RefSeq" id="WP_120519358.1">
    <property type="nucleotide sequence ID" value="NZ_QXZY01000019.1"/>
</dbReference>
<feature type="chain" id="PRO_5018011990" evidence="1">
    <location>
        <begin position="19"/>
        <end position="217"/>
    </location>
</feature>
<keyword evidence="3" id="KW-1185">Reference proteome</keyword>
<dbReference type="EMBL" id="RMBX01000020">
    <property type="protein sequence ID" value="RPD37982.1"/>
    <property type="molecule type" value="Genomic_DNA"/>
</dbReference>
<evidence type="ECO:0000256" key="1">
    <source>
        <dbReference type="SAM" id="SignalP"/>
    </source>
</evidence>
<gene>
    <name evidence="2" type="ORF">EG028_27120</name>
</gene>
<dbReference type="Proteomes" id="UP000279089">
    <property type="component" value="Unassembled WGS sequence"/>
</dbReference>
<evidence type="ECO:0000313" key="2">
    <source>
        <dbReference type="EMBL" id="RPD37982.1"/>
    </source>
</evidence>
<feature type="signal peptide" evidence="1">
    <location>
        <begin position="1"/>
        <end position="18"/>
    </location>
</feature>
<dbReference type="OrthoDB" id="977997at2"/>
<accession>A0A3N4M4H6</accession>
<protein>
    <submittedName>
        <fullName evidence="2">DUF3575 domain-containing protein</fullName>
    </submittedName>
</protein>
<proteinExistence type="predicted"/>
<name>A0A3N4M4H6_9BACT</name>
<reference evidence="3" key="1">
    <citation type="submission" date="2018-11" db="EMBL/GenBank/DDBJ databases">
        <title>Chitinophaga lutea sp.nov., isolate from arsenic contaminated soil.</title>
        <authorList>
            <person name="Zong Y."/>
        </authorList>
    </citation>
    <scope>NUCLEOTIDE SEQUENCE [LARGE SCALE GENOMIC DNA]</scope>
    <source>
        <strain evidence="3">YLT18</strain>
    </source>
</reference>
<organism evidence="2 3">
    <name type="scientific">Chitinophaga barathri</name>
    <dbReference type="NCBI Taxonomy" id="1647451"/>
    <lineage>
        <taxon>Bacteria</taxon>
        <taxon>Pseudomonadati</taxon>
        <taxon>Bacteroidota</taxon>
        <taxon>Chitinophagia</taxon>
        <taxon>Chitinophagales</taxon>
        <taxon>Chitinophagaceae</taxon>
        <taxon>Chitinophaga</taxon>
    </lineage>
</organism>
<evidence type="ECO:0000313" key="3">
    <source>
        <dbReference type="Proteomes" id="UP000279089"/>
    </source>
</evidence>
<dbReference type="AlphaFoldDB" id="A0A3N4M4H6"/>